<accession>A0ABW4Q5Y1</accession>
<proteinExistence type="predicted"/>
<evidence type="ECO:0000313" key="1">
    <source>
        <dbReference type="EMBL" id="MFD1845654.1"/>
    </source>
</evidence>
<reference evidence="2" key="1">
    <citation type="journal article" date="2019" name="Int. J. Syst. Evol. Microbiol.">
        <title>The Global Catalogue of Microorganisms (GCM) 10K type strain sequencing project: providing services to taxonomists for standard genome sequencing and annotation.</title>
        <authorList>
            <consortium name="The Broad Institute Genomics Platform"/>
            <consortium name="The Broad Institute Genome Sequencing Center for Infectious Disease"/>
            <person name="Wu L."/>
            <person name="Ma J."/>
        </authorList>
    </citation>
    <scope>NUCLEOTIDE SEQUENCE [LARGE SCALE GENOMIC DNA]</scope>
    <source>
        <strain evidence="2">JCM 11496</strain>
    </source>
</reference>
<dbReference type="Proteomes" id="UP001597307">
    <property type="component" value="Unassembled WGS sequence"/>
</dbReference>
<sequence length="101" mass="10822">MCGDLALLGLVDPRRRGACRRHWWFAEAVRGGLVGALQDGGATGVDRRVRAVEDRRGGMQPDPGMAVFEIVVKEEFVGPGDRVLAGAKPPRVGVMDVPRSA</sequence>
<gene>
    <name evidence="1" type="ORF">ACFSFX_03465</name>
</gene>
<name>A0ABW4Q5Y1_9MICC</name>
<dbReference type="EMBL" id="JBHUGA010000007">
    <property type="protein sequence ID" value="MFD1845654.1"/>
    <property type="molecule type" value="Genomic_DNA"/>
</dbReference>
<evidence type="ECO:0000313" key="2">
    <source>
        <dbReference type="Proteomes" id="UP001597307"/>
    </source>
</evidence>
<keyword evidence="2" id="KW-1185">Reference proteome</keyword>
<dbReference type="RefSeq" id="WP_343877934.1">
    <property type="nucleotide sequence ID" value="NZ_BAAAIJ010000008.1"/>
</dbReference>
<organism evidence="1 2">
    <name type="scientific">Arthrobacter flavus</name>
    <dbReference type="NCBI Taxonomy" id="95172"/>
    <lineage>
        <taxon>Bacteria</taxon>
        <taxon>Bacillati</taxon>
        <taxon>Actinomycetota</taxon>
        <taxon>Actinomycetes</taxon>
        <taxon>Micrococcales</taxon>
        <taxon>Micrococcaceae</taxon>
        <taxon>Arthrobacter</taxon>
    </lineage>
</organism>
<protein>
    <submittedName>
        <fullName evidence="1">Uncharacterized protein</fullName>
    </submittedName>
</protein>
<comment type="caution">
    <text evidence="1">The sequence shown here is derived from an EMBL/GenBank/DDBJ whole genome shotgun (WGS) entry which is preliminary data.</text>
</comment>